<dbReference type="InterPro" id="IPR011109">
    <property type="entry name" value="DNA_bind_recombinase_dom"/>
</dbReference>
<dbReference type="Pfam" id="PF13408">
    <property type="entry name" value="Zn_ribbon_recom"/>
    <property type="match status" value="1"/>
</dbReference>
<proteinExistence type="predicted"/>
<dbReference type="STRING" id="1909395.BKM31_39540"/>
<dbReference type="GO" id="GO:0000150">
    <property type="term" value="F:DNA strand exchange activity"/>
    <property type="evidence" value="ECO:0007669"/>
    <property type="project" value="InterPro"/>
</dbReference>
<evidence type="ECO:0000256" key="1">
    <source>
        <dbReference type="SAM" id="Coils"/>
    </source>
</evidence>
<dbReference type="Proteomes" id="UP000190797">
    <property type="component" value="Chromosome"/>
</dbReference>
<dbReference type="InterPro" id="IPR025827">
    <property type="entry name" value="Zn_ribbon_recom_dom"/>
</dbReference>
<protein>
    <recommendedName>
        <fullName evidence="2">Recombinase domain-containing protein</fullName>
    </recommendedName>
</protein>
<dbReference type="Pfam" id="PF07508">
    <property type="entry name" value="Recombinase"/>
    <property type="match status" value="1"/>
</dbReference>
<accession>A0A1V0A979</accession>
<dbReference type="PROSITE" id="PS51737">
    <property type="entry name" value="RECOMBINASE_DNA_BIND"/>
    <property type="match status" value="1"/>
</dbReference>
<keyword evidence="4" id="KW-1185">Reference proteome</keyword>
<sequence>MISASTDEVFDLSSEEGAAAFTARVRESEREVTKLRRRVARSLRRKAEAGEMTGGPRRRFGFIDVHAGTLQESEAALIREAATRILSGERIGAITRDWATRGVTTPEIRSDDGTRVVHKGGVHFTIQALKQQLRRPALTGHTRWTAGALIGRMRGESTILDVSTWLHVQSVLGTTGPGRPPTDDKYLLTSLKLLFCDSCGSSMSGHSPTGRANRYRCSYNSGKIDSRGCGQSINAAGLEELVQETALNWRLGAAQRGHPARPVDADQEIQRLRRRADLRRAKPHPLP</sequence>
<feature type="domain" description="Recombinase" evidence="2">
    <location>
        <begin position="59"/>
        <end position="178"/>
    </location>
</feature>
<dbReference type="PANTHER" id="PTHR30461">
    <property type="entry name" value="DNA-INVERTASE FROM LAMBDOID PROPHAGE"/>
    <property type="match status" value="1"/>
</dbReference>
<dbReference type="InterPro" id="IPR050639">
    <property type="entry name" value="SSR_resolvase"/>
</dbReference>
<evidence type="ECO:0000313" key="3">
    <source>
        <dbReference type="EMBL" id="AQZ66733.1"/>
    </source>
</evidence>
<dbReference type="RefSeq" id="WP_080043019.1">
    <property type="nucleotide sequence ID" value="NZ_CP017717.1"/>
</dbReference>
<dbReference type="EMBL" id="CP017717">
    <property type="protein sequence ID" value="AQZ66733.1"/>
    <property type="molecule type" value="Genomic_DNA"/>
</dbReference>
<name>A0A1V0A979_9ACTN</name>
<dbReference type="GO" id="GO:0003677">
    <property type="term" value="F:DNA binding"/>
    <property type="evidence" value="ECO:0007669"/>
    <property type="project" value="InterPro"/>
</dbReference>
<dbReference type="Gene3D" id="3.90.1750.20">
    <property type="entry name" value="Putative Large Serine Recombinase, Chain B, Domain 2"/>
    <property type="match status" value="1"/>
</dbReference>
<reference evidence="4" key="1">
    <citation type="journal article" date="2017" name="Med. Chem. Commun.">
        <title>Nonomuraea sp. ATCC 55076 harbours the largest actinomycete chromosome to date and the kistamicin biosynthetic gene cluster.</title>
        <authorList>
            <person name="Nazari B."/>
            <person name="Forneris C.C."/>
            <person name="Gibson M.I."/>
            <person name="Moon K."/>
            <person name="Schramma K.R."/>
            <person name="Seyedsayamdost M.R."/>
        </authorList>
    </citation>
    <scope>NUCLEOTIDE SEQUENCE [LARGE SCALE GENOMIC DNA]</scope>
    <source>
        <strain evidence="4">ATCC 55076</strain>
    </source>
</reference>
<feature type="coiled-coil region" evidence="1">
    <location>
        <begin position="18"/>
        <end position="45"/>
    </location>
</feature>
<dbReference type="InterPro" id="IPR038109">
    <property type="entry name" value="DNA_bind_recomb_sf"/>
</dbReference>
<keyword evidence="1" id="KW-0175">Coiled coil</keyword>
<dbReference type="PANTHER" id="PTHR30461:SF23">
    <property type="entry name" value="DNA RECOMBINASE-RELATED"/>
    <property type="match status" value="1"/>
</dbReference>
<dbReference type="AlphaFoldDB" id="A0A1V0A979"/>
<gene>
    <name evidence="3" type="ORF">BKM31_39540</name>
</gene>
<evidence type="ECO:0000313" key="4">
    <source>
        <dbReference type="Proteomes" id="UP000190797"/>
    </source>
</evidence>
<organism evidence="3 4">
    <name type="scientific">[Actinomadura] parvosata subsp. kistnae</name>
    <dbReference type="NCBI Taxonomy" id="1909395"/>
    <lineage>
        <taxon>Bacteria</taxon>
        <taxon>Bacillati</taxon>
        <taxon>Actinomycetota</taxon>
        <taxon>Actinomycetes</taxon>
        <taxon>Streptosporangiales</taxon>
        <taxon>Streptosporangiaceae</taxon>
        <taxon>Nonomuraea</taxon>
    </lineage>
</organism>
<evidence type="ECO:0000259" key="2">
    <source>
        <dbReference type="PROSITE" id="PS51737"/>
    </source>
</evidence>
<dbReference type="KEGG" id="noa:BKM31_39540"/>